<organism evidence="3 4">
    <name type="scientific">Nitrincola iocasae</name>
    <dbReference type="NCBI Taxonomy" id="2614693"/>
    <lineage>
        <taxon>Bacteria</taxon>
        <taxon>Pseudomonadati</taxon>
        <taxon>Pseudomonadota</taxon>
        <taxon>Gammaproteobacteria</taxon>
        <taxon>Oceanospirillales</taxon>
        <taxon>Oceanospirillaceae</taxon>
        <taxon>Nitrincola</taxon>
    </lineage>
</organism>
<feature type="transmembrane region" description="Helical" evidence="1">
    <location>
        <begin position="25"/>
        <end position="47"/>
    </location>
</feature>
<feature type="domain" description="EamA" evidence="2">
    <location>
        <begin position="25"/>
        <end position="159"/>
    </location>
</feature>
<evidence type="ECO:0000259" key="2">
    <source>
        <dbReference type="Pfam" id="PF00892"/>
    </source>
</evidence>
<feature type="transmembrane region" description="Helical" evidence="1">
    <location>
        <begin position="255"/>
        <end position="275"/>
    </location>
</feature>
<accession>A0A5J6LDG9</accession>
<dbReference type="AlphaFoldDB" id="A0A5J6LDG9"/>
<evidence type="ECO:0000256" key="1">
    <source>
        <dbReference type="SAM" id="Phobius"/>
    </source>
</evidence>
<dbReference type="InterPro" id="IPR037185">
    <property type="entry name" value="EmrE-like"/>
</dbReference>
<feature type="transmembrane region" description="Helical" evidence="1">
    <location>
        <begin position="114"/>
        <end position="136"/>
    </location>
</feature>
<name>A0A5J6LDG9_9GAMM</name>
<dbReference type="PANTHER" id="PTHR22911:SF135">
    <property type="entry name" value="BLR4310 PROTEIN"/>
    <property type="match status" value="1"/>
</dbReference>
<feature type="transmembrane region" description="Helical" evidence="1">
    <location>
        <begin position="143"/>
        <end position="164"/>
    </location>
</feature>
<dbReference type="EMBL" id="CP044222">
    <property type="protein sequence ID" value="QEW06378.1"/>
    <property type="molecule type" value="Genomic_DNA"/>
</dbReference>
<gene>
    <name evidence="3" type="ORF">F5I99_07590</name>
</gene>
<dbReference type="Gene3D" id="1.10.3730.20">
    <property type="match status" value="1"/>
</dbReference>
<feature type="transmembrane region" description="Helical" evidence="1">
    <location>
        <begin position="53"/>
        <end position="74"/>
    </location>
</feature>
<feature type="domain" description="EamA" evidence="2">
    <location>
        <begin position="170"/>
        <end position="295"/>
    </location>
</feature>
<dbReference type="KEGG" id="nik:F5I99_07590"/>
<keyword evidence="1" id="KW-0472">Membrane</keyword>
<dbReference type="PANTHER" id="PTHR22911">
    <property type="entry name" value="ACYL-MALONYL CONDENSING ENZYME-RELATED"/>
    <property type="match status" value="1"/>
</dbReference>
<reference evidence="3 4" key="1">
    <citation type="submission" date="2019-09" db="EMBL/GenBank/DDBJ databases">
        <title>Nitrincola iocasae sp. nov., a bacterium isolated from the sediment collected at a cold seep field in South China Sea.</title>
        <authorList>
            <person name="Zhang H."/>
            <person name="Wang H."/>
            <person name="Li C."/>
        </authorList>
    </citation>
    <scope>NUCLEOTIDE SEQUENCE [LARGE SCALE GENOMIC DNA]</scope>
    <source>
        <strain evidence="3 4">KXZD1103</strain>
    </source>
</reference>
<dbReference type="SUPFAM" id="SSF103481">
    <property type="entry name" value="Multidrug resistance efflux transporter EmrE"/>
    <property type="match status" value="2"/>
</dbReference>
<evidence type="ECO:0000313" key="3">
    <source>
        <dbReference type="EMBL" id="QEW06378.1"/>
    </source>
</evidence>
<feature type="transmembrane region" description="Helical" evidence="1">
    <location>
        <begin position="86"/>
        <end position="108"/>
    </location>
</feature>
<feature type="transmembrane region" description="Helical" evidence="1">
    <location>
        <begin position="200"/>
        <end position="221"/>
    </location>
</feature>
<evidence type="ECO:0000313" key="4">
    <source>
        <dbReference type="Proteomes" id="UP000325606"/>
    </source>
</evidence>
<feature type="transmembrane region" description="Helical" evidence="1">
    <location>
        <begin position="227"/>
        <end position="248"/>
    </location>
</feature>
<protein>
    <submittedName>
        <fullName evidence="3">DMT family transporter</fullName>
    </submittedName>
</protein>
<keyword evidence="4" id="KW-1185">Reference proteome</keyword>
<feature type="transmembrane region" description="Helical" evidence="1">
    <location>
        <begin position="281"/>
        <end position="300"/>
    </location>
</feature>
<keyword evidence="1" id="KW-0812">Transmembrane</keyword>
<dbReference type="InterPro" id="IPR000620">
    <property type="entry name" value="EamA_dom"/>
</dbReference>
<sequence>MDKIAVHQQAQAATVEVNPSTELKLGIVLVTAAAVAWSFGGVLGRIVTLEDSWAIIFWRSIWACLFLLGFMLFRNKLRGTYMMFRYMGWPGLAVALCFATASTSFIVALKYTSVANILLIQAGVPLIAALIAWIIFREKVSGPTWLAIAVVIAGVGVMVSESFTGEVSPIGDSLALLIAFCFATATVITRRYAHVRMAPAVCTGTIIAAIFSGAMASSLATSSYDTGLLFVFGALNLGLGLALFVTGARLLPSPIAALIGTAEPMLGPLWVWIFLNEVPTRLTLIGGGIILIALIAHLLWQMAHHRRVMVAATPN</sequence>
<dbReference type="GO" id="GO:0016020">
    <property type="term" value="C:membrane"/>
    <property type="evidence" value="ECO:0007669"/>
    <property type="project" value="InterPro"/>
</dbReference>
<keyword evidence="1" id="KW-1133">Transmembrane helix</keyword>
<dbReference type="Pfam" id="PF00892">
    <property type="entry name" value="EamA"/>
    <property type="match status" value="2"/>
</dbReference>
<proteinExistence type="predicted"/>
<dbReference type="RefSeq" id="WP_151054661.1">
    <property type="nucleotide sequence ID" value="NZ_CP044222.1"/>
</dbReference>
<dbReference type="Proteomes" id="UP000325606">
    <property type="component" value="Chromosome"/>
</dbReference>
<feature type="transmembrane region" description="Helical" evidence="1">
    <location>
        <begin position="170"/>
        <end position="188"/>
    </location>
</feature>